<dbReference type="AlphaFoldDB" id="A0A0N8GM84"/>
<dbReference type="STRING" id="360411.AC812_12390"/>
<protein>
    <submittedName>
        <fullName evidence="2">Uncharacterized protein</fullName>
    </submittedName>
</protein>
<name>A0A0N8GM84_9CHLR</name>
<evidence type="ECO:0000313" key="2">
    <source>
        <dbReference type="EMBL" id="KPL74586.1"/>
    </source>
</evidence>
<dbReference type="OrthoDB" id="153937at2"/>
<dbReference type="RefSeq" id="WP_061918933.1">
    <property type="nucleotide sequence ID" value="NZ_DF967971.1"/>
</dbReference>
<accession>A0A0N8GM84</accession>
<dbReference type="Proteomes" id="UP000050514">
    <property type="component" value="Unassembled WGS sequence"/>
</dbReference>
<feature type="region of interest" description="Disordered" evidence="1">
    <location>
        <begin position="251"/>
        <end position="273"/>
    </location>
</feature>
<gene>
    <name evidence="2" type="ORF">AC812_12390</name>
</gene>
<dbReference type="EMBL" id="LGHJ01000017">
    <property type="protein sequence ID" value="KPL74586.1"/>
    <property type="molecule type" value="Genomic_DNA"/>
</dbReference>
<proteinExistence type="predicted"/>
<keyword evidence="3" id="KW-1185">Reference proteome</keyword>
<sequence length="352" mass="39358">MSENDDFGPILDGISIPDTVVLPPEVVMLLPWLSLAELKVVIAAVARLMQVGGAEPITLSEFQELTGLSRPAVLDGIERAMKRGLLMRFEMTGYRGHTMHVYELKPRAIGGNFPPIGGSIGKDFIGKKFLPITPIKAKQSKDVVNDLDLTTTNFALLNLSEREKIFSKKTPENEAKNGLFARLRKIGIYAKTARFLLDHFPLERIEKCLGLYPLAVKAGRADGPGWLVKAVSDATWDLDIEQADLQERVEAQTAEQGKSNGRRKPTKPQLPKSMAEGLQEIGWNGNPAELAEYYRADRKAFKAWLEWALTQPREYAAARFLTGLRSGLLPPKKQTDDRRRYVEGEYADFIEH</sequence>
<evidence type="ECO:0000313" key="3">
    <source>
        <dbReference type="Proteomes" id="UP000050514"/>
    </source>
</evidence>
<reference evidence="2 3" key="1">
    <citation type="submission" date="2015-07" db="EMBL/GenBank/DDBJ databases">
        <title>Draft genome of Bellilinea caldifistulae DSM 17877.</title>
        <authorList>
            <person name="Hemp J."/>
            <person name="Ward L.M."/>
            <person name="Pace L.A."/>
            <person name="Fischer W.W."/>
        </authorList>
    </citation>
    <scope>NUCLEOTIDE SEQUENCE [LARGE SCALE GENOMIC DNA]</scope>
    <source>
        <strain evidence="2 3">GOMI-1</strain>
    </source>
</reference>
<evidence type="ECO:0000256" key="1">
    <source>
        <dbReference type="SAM" id="MobiDB-lite"/>
    </source>
</evidence>
<comment type="caution">
    <text evidence="2">The sequence shown here is derived from an EMBL/GenBank/DDBJ whole genome shotgun (WGS) entry which is preliminary data.</text>
</comment>
<organism evidence="2 3">
    <name type="scientific">Bellilinea caldifistulae</name>
    <dbReference type="NCBI Taxonomy" id="360411"/>
    <lineage>
        <taxon>Bacteria</taxon>
        <taxon>Bacillati</taxon>
        <taxon>Chloroflexota</taxon>
        <taxon>Anaerolineae</taxon>
        <taxon>Anaerolineales</taxon>
        <taxon>Anaerolineaceae</taxon>
        <taxon>Bellilinea</taxon>
    </lineage>
</organism>